<dbReference type="AlphaFoldDB" id="A0A0D2IBU8"/>
<evidence type="ECO:0000313" key="3">
    <source>
        <dbReference type="Proteomes" id="UP000053617"/>
    </source>
</evidence>
<dbReference type="VEuPathDB" id="FungiDB:Z518_09811"/>
<dbReference type="GeneID" id="25297882"/>
<evidence type="ECO:0008006" key="4">
    <source>
        <dbReference type="Google" id="ProtNLM"/>
    </source>
</evidence>
<gene>
    <name evidence="2" type="ORF">Z518_09811</name>
</gene>
<keyword evidence="3" id="KW-1185">Reference proteome</keyword>
<dbReference type="HOGENOM" id="CLU_070604_0_0_1"/>
<reference evidence="2 3" key="1">
    <citation type="submission" date="2015-01" db="EMBL/GenBank/DDBJ databases">
        <title>The Genome Sequence of Rhinocladiella mackenzie CBS 650.93.</title>
        <authorList>
            <consortium name="The Broad Institute Genomics Platform"/>
            <person name="Cuomo C."/>
            <person name="de Hoog S."/>
            <person name="Gorbushina A."/>
            <person name="Stielow B."/>
            <person name="Teixiera M."/>
            <person name="Abouelleil A."/>
            <person name="Chapman S.B."/>
            <person name="Priest M."/>
            <person name="Young S.K."/>
            <person name="Wortman J."/>
            <person name="Nusbaum C."/>
            <person name="Birren B."/>
        </authorList>
    </citation>
    <scope>NUCLEOTIDE SEQUENCE [LARGE SCALE GENOMIC DNA]</scope>
    <source>
        <strain evidence="2 3">CBS 650.93</strain>
    </source>
</reference>
<accession>A0A0D2IBU8</accession>
<feature type="compositionally biased region" description="Polar residues" evidence="1">
    <location>
        <begin position="50"/>
        <end position="62"/>
    </location>
</feature>
<dbReference type="OrthoDB" id="2135762at2759"/>
<dbReference type="RefSeq" id="XP_013267882.1">
    <property type="nucleotide sequence ID" value="XM_013412428.1"/>
</dbReference>
<dbReference type="STRING" id="1442369.A0A0D2IBU8"/>
<proteinExistence type="predicted"/>
<dbReference type="Proteomes" id="UP000053617">
    <property type="component" value="Unassembled WGS sequence"/>
</dbReference>
<evidence type="ECO:0000256" key="1">
    <source>
        <dbReference type="SAM" id="MobiDB-lite"/>
    </source>
</evidence>
<evidence type="ECO:0000313" key="2">
    <source>
        <dbReference type="EMBL" id="KIX00746.1"/>
    </source>
</evidence>
<protein>
    <recommendedName>
        <fullName evidence="4">Kinetochore protein Mis14</fullName>
    </recommendedName>
</protein>
<organism evidence="2 3">
    <name type="scientific">Rhinocladiella mackenziei CBS 650.93</name>
    <dbReference type="NCBI Taxonomy" id="1442369"/>
    <lineage>
        <taxon>Eukaryota</taxon>
        <taxon>Fungi</taxon>
        <taxon>Dikarya</taxon>
        <taxon>Ascomycota</taxon>
        <taxon>Pezizomycotina</taxon>
        <taxon>Eurotiomycetes</taxon>
        <taxon>Chaetothyriomycetidae</taxon>
        <taxon>Chaetothyriales</taxon>
        <taxon>Herpotrichiellaceae</taxon>
        <taxon>Rhinocladiella</taxon>
    </lineage>
</organism>
<name>A0A0D2IBU8_9EURO</name>
<dbReference type="GO" id="GO:0000444">
    <property type="term" value="C:MIS12/MIND type complex"/>
    <property type="evidence" value="ECO:0007669"/>
    <property type="project" value="TreeGrafter"/>
</dbReference>
<dbReference type="Pfam" id="PF08641">
    <property type="entry name" value="Mis14"/>
    <property type="match status" value="1"/>
</dbReference>
<dbReference type="PANTHER" id="PTHR31749:SF3">
    <property type="entry name" value="KINETOCHORE-ASSOCIATED PROTEIN NSL1 HOMOLOG"/>
    <property type="match status" value="1"/>
</dbReference>
<dbReference type="PANTHER" id="PTHR31749">
    <property type="entry name" value="KINETOCHORE-ASSOCIATED PROTEIN NSL1 HOMOLOG"/>
    <property type="match status" value="1"/>
</dbReference>
<dbReference type="InterPro" id="IPR013950">
    <property type="entry name" value="Mis14/Nsl1"/>
</dbReference>
<dbReference type="GO" id="GO:0000070">
    <property type="term" value="P:mitotic sister chromatid segregation"/>
    <property type="evidence" value="ECO:0007669"/>
    <property type="project" value="InterPro"/>
</dbReference>
<dbReference type="EMBL" id="KN847482">
    <property type="protein sequence ID" value="KIX00746.1"/>
    <property type="molecule type" value="Genomic_DNA"/>
</dbReference>
<sequence length="300" mass="32991">MEGDAPVHSPPLSGPYHRKIELQSPHDLTYLQSNLVACAREKLDLHFPRSATQRRSTNQAQPATVIPLGGVNPAANIEDAARKQEGVQQHLEEEAEEEEDPLLTRVRQLVDTFITRTWAGAAQNITVNGLEVTHVPELTTAPETAKSKEPQQEREGIDFAYEAYDSRLQAKVTGLYGELEALTAQVSRLRRTAPRQGADEFQRKLMAELARDDAEFGAQMAAVREKSVQSGEGNLRLKPLRDGWHEDVKAMYERGTGELATLSGLTASENDSVASAQHAASLTGTVGKIQRARTVAMEFE</sequence>
<feature type="region of interest" description="Disordered" evidence="1">
    <location>
        <begin position="49"/>
        <end position="71"/>
    </location>
</feature>